<dbReference type="PANTHER" id="PTHR45930:SF3">
    <property type="entry name" value="ADHESION G PROTEIN-COUPLED RECEPTOR A1"/>
    <property type="match status" value="1"/>
</dbReference>
<evidence type="ECO:0000256" key="2">
    <source>
        <dbReference type="ARBA" id="ARBA00023170"/>
    </source>
</evidence>
<dbReference type="Proteomes" id="UP000516260">
    <property type="component" value="Chromosome 1"/>
</dbReference>
<sequence length="174" mass="19875">MERVQQSFSVNIMDLKRVLSFPPYPGDYLHPVVYACTAVMLLCLLISIMTYIIHHRMIRINSTGWHTLINFFFHTGLTFGVFAGGINQINMPFLCQIFGSILHYASLSSMLSLTFMARNICKDVCNDPLKALDRNEVTQSKSTILRFYLVSDGNSTHNCWNNCSIWPGELWQQG</sequence>
<feature type="transmembrane region" description="Helical" evidence="3">
    <location>
        <begin position="91"/>
        <end position="113"/>
    </location>
</feature>
<dbReference type="GO" id="GO:0098978">
    <property type="term" value="C:glutamatergic synapse"/>
    <property type="evidence" value="ECO:0007669"/>
    <property type="project" value="TreeGrafter"/>
</dbReference>
<feature type="transmembrane region" description="Helical" evidence="3">
    <location>
        <begin position="32"/>
        <end position="53"/>
    </location>
</feature>
<dbReference type="GO" id="GO:0014069">
    <property type="term" value="C:postsynaptic density"/>
    <property type="evidence" value="ECO:0007669"/>
    <property type="project" value="TreeGrafter"/>
</dbReference>
<keyword evidence="2" id="KW-0675">Receptor</keyword>
<dbReference type="PANTHER" id="PTHR45930">
    <property type="entry name" value="G-PROTEIN COUPLED RECEPTOR 124-LIKE PROTEIN"/>
    <property type="match status" value="1"/>
</dbReference>
<gene>
    <name evidence="4" type="ORF">fugu_000557</name>
</gene>
<keyword evidence="3" id="KW-0812">Transmembrane</keyword>
<dbReference type="Gene3D" id="1.20.1070.10">
    <property type="entry name" value="Rhodopsin 7-helix transmembrane proteins"/>
    <property type="match status" value="1"/>
</dbReference>
<organism evidence="4 5">
    <name type="scientific">Takifugu bimaculatus</name>
    <dbReference type="NCBI Taxonomy" id="433685"/>
    <lineage>
        <taxon>Eukaryota</taxon>
        <taxon>Metazoa</taxon>
        <taxon>Chordata</taxon>
        <taxon>Craniata</taxon>
        <taxon>Vertebrata</taxon>
        <taxon>Euteleostomi</taxon>
        <taxon>Actinopterygii</taxon>
        <taxon>Neopterygii</taxon>
        <taxon>Teleostei</taxon>
        <taxon>Neoteleostei</taxon>
        <taxon>Acanthomorphata</taxon>
        <taxon>Eupercaria</taxon>
        <taxon>Tetraodontiformes</taxon>
        <taxon>Tetradontoidea</taxon>
        <taxon>Tetraodontidae</taxon>
        <taxon>Takifugu</taxon>
    </lineage>
</organism>
<proteinExistence type="inferred from homology"/>
<comment type="similarity">
    <text evidence="1">Belongs to the G-protein coupled receptor 2 family. Adhesion G-protein coupled receptor (ADGR) subfamily.</text>
</comment>
<dbReference type="GO" id="GO:0007166">
    <property type="term" value="P:cell surface receptor signaling pathway"/>
    <property type="evidence" value="ECO:0007669"/>
    <property type="project" value="TreeGrafter"/>
</dbReference>
<protein>
    <recommendedName>
        <fullName evidence="6">G-protein coupled receptors family 2 profile 2 domain-containing protein</fullName>
    </recommendedName>
</protein>
<dbReference type="GO" id="GO:0005886">
    <property type="term" value="C:plasma membrane"/>
    <property type="evidence" value="ECO:0007669"/>
    <property type="project" value="TreeGrafter"/>
</dbReference>
<evidence type="ECO:0008006" key="6">
    <source>
        <dbReference type="Google" id="ProtNLM"/>
    </source>
</evidence>
<evidence type="ECO:0000256" key="3">
    <source>
        <dbReference type="SAM" id="Phobius"/>
    </source>
</evidence>
<evidence type="ECO:0000313" key="5">
    <source>
        <dbReference type="Proteomes" id="UP000516260"/>
    </source>
</evidence>
<evidence type="ECO:0000256" key="1">
    <source>
        <dbReference type="ARBA" id="ARBA00007343"/>
    </source>
</evidence>
<dbReference type="AlphaFoldDB" id="A0A4Z2CH09"/>
<evidence type="ECO:0000313" key="4">
    <source>
        <dbReference type="EMBL" id="TNN03528.1"/>
    </source>
</evidence>
<comment type="caution">
    <text evidence="4">The sequence shown here is derived from an EMBL/GenBank/DDBJ whole genome shotgun (WGS) entry which is preliminary data.</text>
</comment>
<keyword evidence="5" id="KW-1185">Reference proteome</keyword>
<feature type="transmembrane region" description="Helical" evidence="3">
    <location>
        <begin position="65"/>
        <end position="85"/>
    </location>
</feature>
<reference evidence="4 5" key="1">
    <citation type="submission" date="2019-04" db="EMBL/GenBank/DDBJ databases">
        <title>The sequence and de novo assembly of Takifugu bimaculatus genome using PacBio and Hi-C technologies.</title>
        <authorList>
            <person name="Xu P."/>
            <person name="Liu B."/>
            <person name="Zhou Z."/>
        </authorList>
    </citation>
    <scope>NUCLEOTIDE SEQUENCE [LARGE SCALE GENOMIC DNA]</scope>
    <source>
        <strain evidence="4">TB-2018</strain>
        <tissue evidence="4">Muscle</tissue>
    </source>
</reference>
<accession>A0A4Z2CH09</accession>
<keyword evidence="3" id="KW-1133">Transmembrane helix</keyword>
<name>A0A4Z2CH09_9TELE</name>
<dbReference type="EMBL" id="SWLE01000001">
    <property type="protein sequence ID" value="TNN03528.1"/>
    <property type="molecule type" value="Genomic_DNA"/>
</dbReference>
<dbReference type="InterPro" id="IPR051963">
    <property type="entry name" value="Adhesion_GPCR_A"/>
</dbReference>
<keyword evidence="3" id="KW-0472">Membrane</keyword>